<protein>
    <submittedName>
        <fullName evidence="2">Uncharacterized protein</fullName>
    </submittedName>
</protein>
<evidence type="ECO:0000313" key="2">
    <source>
        <dbReference type="EMBL" id="QHU79741.1"/>
    </source>
</evidence>
<dbReference type="PANTHER" id="PTHR47481">
    <property type="match status" value="1"/>
</dbReference>
<feature type="compositionally biased region" description="Gly residues" evidence="1">
    <location>
        <begin position="233"/>
        <end position="249"/>
    </location>
</feature>
<feature type="compositionally biased region" description="Low complexity" evidence="1">
    <location>
        <begin position="252"/>
        <end position="271"/>
    </location>
</feature>
<evidence type="ECO:0000256" key="1">
    <source>
        <dbReference type="SAM" id="MobiDB-lite"/>
    </source>
</evidence>
<feature type="region of interest" description="Disordered" evidence="1">
    <location>
        <begin position="233"/>
        <end position="271"/>
    </location>
</feature>
<dbReference type="AlphaFoldDB" id="A0A6C0M8Y0"/>
<dbReference type="EMBL" id="MN552426">
    <property type="protein sequence ID" value="QHU79741.1"/>
    <property type="molecule type" value="Genomic_DNA"/>
</dbReference>
<accession>A0A6C0M8Y0</accession>
<sequence length="271" mass="29389">MSSLTFHLNPLSAGAMTKELTRSNHSIWEAQVLSVVHGARLYGHLTAASKPPVTEIEDKNGKKVSNPAFEEWEARDQQILSFLLTSFSPDILSHIAKTKTTADAWAKLEAMFASQTRTRALNLCIFLANTKKGNSSATDYFTKMKGFSDEMAAAGRSITDDELVEYILTGLPAEYESLVTSLVTRVESVTIDELYSQLLNFETRMDLVQGGDQNLANMAGRGEGCGNNRGCGGPYHGRGRGPPNGGGRGRGQRSNQQGGGSNNKKQNKPIC</sequence>
<dbReference type="PANTHER" id="PTHR47481:SF31">
    <property type="entry name" value="OS01G0873500 PROTEIN"/>
    <property type="match status" value="1"/>
</dbReference>
<dbReference type="Pfam" id="PF14223">
    <property type="entry name" value="Retrotran_gag_2"/>
    <property type="match status" value="1"/>
</dbReference>
<organism evidence="2">
    <name type="scientific">Oryza coarctata</name>
    <name type="common">Wild rice</name>
    <name type="synonym">Porteresia coarctata</name>
    <dbReference type="NCBI Taxonomy" id="77588"/>
    <lineage>
        <taxon>Eukaryota</taxon>
        <taxon>Viridiplantae</taxon>
        <taxon>Streptophyta</taxon>
        <taxon>Embryophyta</taxon>
        <taxon>Tracheophyta</taxon>
        <taxon>Spermatophyta</taxon>
        <taxon>Magnoliopsida</taxon>
        <taxon>Liliopsida</taxon>
        <taxon>Poales</taxon>
        <taxon>Poaceae</taxon>
        <taxon>BOP clade</taxon>
        <taxon>Oryzoideae</taxon>
        <taxon>Oryzeae</taxon>
        <taxon>Oryzinae</taxon>
        <taxon>Oryza</taxon>
    </lineage>
</organism>
<proteinExistence type="predicted"/>
<name>A0A6C0M8Y0_ORYCO</name>
<reference evidence="2" key="1">
    <citation type="submission" date="2019-10" db="EMBL/GenBank/DDBJ databases">
        <authorList>
            <person name="Venkataraman G."/>
            <person name="Kumaresan K."/>
            <person name="Somasundaram S."/>
            <person name="Parida A.K."/>
        </authorList>
    </citation>
    <scope>NUCLEOTIDE SEQUENCE</scope>
</reference>